<evidence type="ECO:0000256" key="7">
    <source>
        <dbReference type="ARBA" id="ARBA00022989"/>
    </source>
</evidence>
<evidence type="ECO:0000256" key="1">
    <source>
        <dbReference type="ARBA" id="ARBA00004141"/>
    </source>
</evidence>
<dbReference type="GO" id="GO:0000388">
    <property type="term" value="P:spliceosome conformational change to release U4 (or U4atac) and U1 (or U11)"/>
    <property type="evidence" value="ECO:0007669"/>
    <property type="project" value="TreeGrafter"/>
</dbReference>
<evidence type="ECO:0000256" key="5">
    <source>
        <dbReference type="ARBA" id="ARBA00022806"/>
    </source>
</evidence>
<dbReference type="InterPro" id="IPR004179">
    <property type="entry name" value="Sec63-dom"/>
</dbReference>
<dbReference type="GO" id="GO:0003723">
    <property type="term" value="F:RNA binding"/>
    <property type="evidence" value="ECO:0007669"/>
    <property type="project" value="TreeGrafter"/>
</dbReference>
<keyword evidence="9" id="KW-0143">Chaperone</keyword>
<evidence type="ECO:0000256" key="2">
    <source>
        <dbReference type="ARBA" id="ARBA00004240"/>
    </source>
</evidence>
<keyword evidence="5" id="KW-0347">Helicase</keyword>
<dbReference type="GO" id="GO:0016020">
    <property type="term" value="C:membrane"/>
    <property type="evidence" value="ECO:0007669"/>
    <property type="project" value="UniProtKB-SubCell"/>
</dbReference>
<dbReference type="SUPFAM" id="SSF81296">
    <property type="entry name" value="E set domains"/>
    <property type="match status" value="1"/>
</dbReference>
<dbReference type="GO" id="GO:0005681">
    <property type="term" value="C:spliceosomal complex"/>
    <property type="evidence" value="ECO:0007669"/>
    <property type="project" value="TreeGrafter"/>
</dbReference>
<evidence type="ECO:0000313" key="12">
    <source>
        <dbReference type="Proteomes" id="UP000307440"/>
    </source>
</evidence>
<accession>A0A5C3KHM6</accession>
<sequence>MTQNPNCYNLHNDSQQHLSDHLFKLVKNTLSDLVSSECIAIEEDMDVPPLNPGMIAAYYNTLFTKDVIVEVYTLSLKERTKLKGLLEVCIYDRVPVKIDNPNFEAPYFKTFLKVLNLLSCVDVMTSNGWLNALGAMDLSQMCAQGMWETDSPLKQIPHFEPEVIKRCKDAGVDSVYDIMELEDDTRNKLLQMNPAQMRDVATFVKSYPTLDVVHQLVKGDYTAGAPIYLQVAPSRDADDEEDEEPSDPVVIAPYYPLKKMANWWLVVGDPTTRQLLVIKKVTVNKSLKVKLEFTLPKGSHKLKLYVICDSYVGADDDISLDPHRC</sequence>
<organism evidence="11 12">
    <name type="scientific">Coprinopsis marcescibilis</name>
    <name type="common">Agaric fungus</name>
    <name type="synonym">Psathyrella marcescibilis</name>
    <dbReference type="NCBI Taxonomy" id="230819"/>
    <lineage>
        <taxon>Eukaryota</taxon>
        <taxon>Fungi</taxon>
        <taxon>Dikarya</taxon>
        <taxon>Basidiomycota</taxon>
        <taxon>Agaricomycotina</taxon>
        <taxon>Agaricomycetes</taxon>
        <taxon>Agaricomycetidae</taxon>
        <taxon>Agaricales</taxon>
        <taxon>Agaricineae</taxon>
        <taxon>Psathyrellaceae</taxon>
        <taxon>Coprinopsis</taxon>
    </lineage>
</organism>
<keyword evidence="7" id="KW-1133">Transmembrane helix</keyword>
<comment type="subcellular location">
    <subcellularLocation>
        <location evidence="2">Endoplasmic reticulum</location>
    </subcellularLocation>
    <subcellularLocation>
        <location evidence="1">Membrane</location>
        <topology evidence="1">Multi-pass membrane protein</topology>
    </subcellularLocation>
</comment>
<dbReference type="Pfam" id="PF23445">
    <property type="entry name" value="WHD_SNRNP200"/>
    <property type="match status" value="1"/>
</dbReference>
<evidence type="ECO:0000256" key="4">
    <source>
        <dbReference type="ARBA" id="ARBA00022801"/>
    </source>
</evidence>
<keyword evidence="5" id="KW-0067">ATP-binding</keyword>
<dbReference type="AlphaFoldDB" id="A0A5C3KHM6"/>
<protein>
    <submittedName>
        <fullName evidence="11">Sec63-domain-containing protein</fullName>
    </submittedName>
</protein>
<dbReference type="PANTHER" id="PTHR24075">
    <property type="entry name" value="SEC63 DOMAIN-CONTAINING"/>
    <property type="match status" value="1"/>
</dbReference>
<dbReference type="OrthoDB" id="5575at2759"/>
<feature type="domain" description="SEC63" evidence="10">
    <location>
        <begin position="49"/>
        <end position="322"/>
    </location>
</feature>
<keyword evidence="5" id="KW-0547">Nucleotide-binding</keyword>
<dbReference type="STRING" id="230819.A0A5C3KHM6"/>
<dbReference type="PANTHER" id="PTHR24075:SF5">
    <property type="entry name" value="U5 SMALL NUCLEAR RIBONUCLEOPROTEIN 200 KDA HELICASE"/>
    <property type="match status" value="1"/>
</dbReference>
<dbReference type="SUPFAM" id="SSF158702">
    <property type="entry name" value="Sec63 N-terminal domain-like"/>
    <property type="match status" value="1"/>
</dbReference>
<dbReference type="GO" id="GO:0003724">
    <property type="term" value="F:RNA helicase activity"/>
    <property type="evidence" value="ECO:0007669"/>
    <property type="project" value="TreeGrafter"/>
</dbReference>
<dbReference type="GO" id="GO:0005783">
    <property type="term" value="C:endoplasmic reticulum"/>
    <property type="evidence" value="ECO:0007669"/>
    <property type="project" value="UniProtKB-SubCell"/>
</dbReference>
<keyword evidence="4" id="KW-0378">Hydrolase</keyword>
<dbReference type="Pfam" id="PF02889">
    <property type="entry name" value="Sec63"/>
    <property type="match status" value="1"/>
</dbReference>
<evidence type="ECO:0000256" key="3">
    <source>
        <dbReference type="ARBA" id="ARBA00022692"/>
    </source>
</evidence>
<dbReference type="Gene3D" id="1.10.150.20">
    <property type="entry name" value="5' to 3' exonuclease, C-terminal subdomain"/>
    <property type="match status" value="1"/>
</dbReference>
<dbReference type="InterPro" id="IPR057842">
    <property type="entry name" value="WH_MER3"/>
</dbReference>
<dbReference type="SMART" id="SM00973">
    <property type="entry name" value="Sec63"/>
    <property type="match status" value="1"/>
</dbReference>
<name>A0A5C3KHM6_COPMA</name>
<proteinExistence type="predicted"/>
<evidence type="ECO:0000259" key="10">
    <source>
        <dbReference type="SMART" id="SM00973"/>
    </source>
</evidence>
<keyword evidence="3" id="KW-0812">Transmembrane</keyword>
<gene>
    <name evidence="11" type="ORF">FA15DRAFT_682966</name>
</gene>
<dbReference type="FunFam" id="1.10.150.20:FF:000013">
    <property type="entry name" value="U5 small nuclear ribonucleoprotein kDa helicase"/>
    <property type="match status" value="1"/>
</dbReference>
<dbReference type="Proteomes" id="UP000307440">
    <property type="component" value="Unassembled WGS sequence"/>
</dbReference>
<dbReference type="InterPro" id="IPR035892">
    <property type="entry name" value="C2_domain_sf"/>
</dbReference>
<dbReference type="InterPro" id="IPR014756">
    <property type="entry name" value="Ig_E-set"/>
</dbReference>
<evidence type="ECO:0000256" key="8">
    <source>
        <dbReference type="ARBA" id="ARBA00023136"/>
    </source>
</evidence>
<dbReference type="Gene3D" id="1.10.10.10">
    <property type="entry name" value="Winged helix-like DNA-binding domain superfamily/Winged helix DNA-binding domain"/>
    <property type="match status" value="1"/>
</dbReference>
<evidence type="ECO:0000313" key="11">
    <source>
        <dbReference type="EMBL" id="TFK19385.1"/>
    </source>
</evidence>
<evidence type="ECO:0000256" key="6">
    <source>
        <dbReference type="ARBA" id="ARBA00022824"/>
    </source>
</evidence>
<evidence type="ECO:0000256" key="9">
    <source>
        <dbReference type="ARBA" id="ARBA00023186"/>
    </source>
</evidence>
<reference evidence="11 12" key="1">
    <citation type="journal article" date="2019" name="Nat. Ecol. Evol.">
        <title>Megaphylogeny resolves global patterns of mushroom evolution.</title>
        <authorList>
            <person name="Varga T."/>
            <person name="Krizsan K."/>
            <person name="Foldi C."/>
            <person name="Dima B."/>
            <person name="Sanchez-Garcia M."/>
            <person name="Sanchez-Ramirez S."/>
            <person name="Szollosi G.J."/>
            <person name="Szarkandi J.G."/>
            <person name="Papp V."/>
            <person name="Albert L."/>
            <person name="Andreopoulos W."/>
            <person name="Angelini C."/>
            <person name="Antonin V."/>
            <person name="Barry K.W."/>
            <person name="Bougher N.L."/>
            <person name="Buchanan P."/>
            <person name="Buyck B."/>
            <person name="Bense V."/>
            <person name="Catcheside P."/>
            <person name="Chovatia M."/>
            <person name="Cooper J."/>
            <person name="Damon W."/>
            <person name="Desjardin D."/>
            <person name="Finy P."/>
            <person name="Geml J."/>
            <person name="Haridas S."/>
            <person name="Hughes K."/>
            <person name="Justo A."/>
            <person name="Karasinski D."/>
            <person name="Kautmanova I."/>
            <person name="Kiss B."/>
            <person name="Kocsube S."/>
            <person name="Kotiranta H."/>
            <person name="LaButti K.M."/>
            <person name="Lechner B.E."/>
            <person name="Liimatainen K."/>
            <person name="Lipzen A."/>
            <person name="Lukacs Z."/>
            <person name="Mihaltcheva S."/>
            <person name="Morgado L.N."/>
            <person name="Niskanen T."/>
            <person name="Noordeloos M.E."/>
            <person name="Ohm R.A."/>
            <person name="Ortiz-Santana B."/>
            <person name="Ovrebo C."/>
            <person name="Racz N."/>
            <person name="Riley R."/>
            <person name="Savchenko A."/>
            <person name="Shiryaev A."/>
            <person name="Soop K."/>
            <person name="Spirin V."/>
            <person name="Szebenyi C."/>
            <person name="Tomsovsky M."/>
            <person name="Tulloss R.E."/>
            <person name="Uehling J."/>
            <person name="Grigoriev I.V."/>
            <person name="Vagvolgyi C."/>
            <person name="Papp T."/>
            <person name="Martin F.M."/>
            <person name="Miettinen O."/>
            <person name="Hibbett D.S."/>
            <person name="Nagy L.G."/>
        </authorList>
    </citation>
    <scope>NUCLEOTIDE SEQUENCE [LARGE SCALE GENOMIC DNA]</scope>
    <source>
        <strain evidence="11 12">CBS 121175</strain>
    </source>
</reference>
<dbReference type="Gene3D" id="2.60.40.150">
    <property type="entry name" value="C2 domain"/>
    <property type="match status" value="1"/>
</dbReference>
<dbReference type="InterPro" id="IPR036388">
    <property type="entry name" value="WH-like_DNA-bd_sf"/>
</dbReference>
<keyword evidence="6" id="KW-0256">Endoplasmic reticulum</keyword>
<keyword evidence="12" id="KW-1185">Reference proteome</keyword>
<keyword evidence="8" id="KW-0472">Membrane</keyword>
<dbReference type="EMBL" id="ML210343">
    <property type="protein sequence ID" value="TFK19385.1"/>
    <property type="molecule type" value="Genomic_DNA"/>
</dbReference>